<reference evidence="1 2" key="1">
    <citation type="journal article" date="2019" name="Sci. Rep.">
        <title>Orb-weaving spider Araneus ventricosus genome elucidates the spidroin gene catalogue.</title>
        <authorList>
            <person name="Kono N."/>
            <person name="Nakamura H."/>
            <person name="Ohtoshi R."/>
            <person name="Moran D.A.P."/>
            <person name="Shinohara A."/>
            <person name="Yoshida Y."/>
            <person name="Fujiwara M."/>
            <person name="Mori M."/>
            <person name="Tomita M."/>
            <person name="Arakawa K."/>
        </authorList>
    </citation>
    <scope>NUCLEOTIDE SEQUENCE [LARGE SCALE GENOMIC DNA]</scope>
</reference>
<accession>A0A4Y2NPZ0</accession>
<dbReference type="AlphaFoldDB" id="A0A4Y2NPZ0"/>
<dbReference type="Proteomes" id="UP000499080">
    <property type="component" value="Unassembled WGS sequence"/>
</dbReference>
<keyword evidence="2" id="KW-1185">Reference proteome</keyword>
<organism evidence="1 2">
    <name type="scientific">Araneus ventricosus</name>
    <name type="common">Orbweaver spider</name>
    <name type="synonym">Epeira ventricosa</name>
    <dbReference type="NCBI Taxonomy" id="182803"/>
    <lineage>
        <taxon>Eukaryota</taxon>
        <taxon>Metazoa</taxon>
        <taxon>Ecdysozoa</taxon>
        <taxon>Arthropoda</taxon>
        <taxon>Chelicerata</taxon>
        <taxon>Arachnida</taxon>
        <taxon>Araneae</taxon>
        <taxon>Araneomorphae</taxon>
        <taxon>Entelegynae</taxon>
        <taxon>Araneoidea</taxon>
        <taxon>Araneidae</taxon>
        <taxon>Araneus</taxon>
    </lineage>
</organism>
<proteinExistence type="predicted"/>
<sequence>MVARRAAWQPRLAVMKENYPPEAAFKCLNQFKALVPWCVACQTSSRSRFVLVDCGRWNSDQTRHSYGAWLDKSVCGARVNGCSDAVCPPPPLTCEPFTAIMRETTDALTSPRARKICNFSAYVGSN</sequence>
<evidence type="ECO:0000313" key="1">
    <source>
        <dbReference type="EMBL" id="GBN40087.1"/>
    </source>
</evidence>
<dbReference type="EMBL" id="BGPR01009453">
    <property type="protein sequence ID" value="GBN40087.1"/>
    <property type="molecule type" value="Genomic_DNA"/>
</dbReference>
<gene>
    <name evidence="1" type="ORF">AVEN_258207_1</name>
</gene>
<protein>
    <submittedName>
        <fullName evidence="1">Uncharacterized protein</fullName>
    </submittedName>
</protein>
<comment type="caution">
    <text evidence="1">The sequence shown here is derived from an EMBL/GenBank/DDBJ whole genome shotgun (WGS) entry which is preliminary data.</text>
</comment>
<name>A0A4Y2NPZ0_ARAVE</name>
<evidence type="ECO:0000313" key="2">
    <source>
        <dbReference type="Proteomes" id="UP000499080"/>
    </source>
</evidence>